<protein>
    <submittedName>
        <fullName evidence="5">D-alanyl-D-alanine carboxypeptidase/D-alanyl-D-alanine-endopeptidase</fullName>
    </submittedName>
</protein>
<dbReference type="InterPro" id="IPR012338">
    <property type="entry name" value="Beta-lactam/transpept-like"/>
</dbReference>
<organism evidence="5 6">
    <name type="scientific">Paratrimastix pyriformis</name>
    <dbReference type="NCBI Taxonomy" id="342808"/>
    <lineage>
        <taxon>Eukaryota</taxon>
        <taxon>Metamonada</taxon>
        <taxon>Preaxostyla</taxon>
        <taxon>Paratrimastigidae</taxon>
        <taxon>Paratrimastix</taxon>
    </lineage>
</organism>
<dbReference type="EMBL" id="JAPMOS010000008">
    <property type="protein sequence ID" value="KAJ4461215.1"/>
    <property type="molecule type" value="Genomic_DNA"/>
</dbReference>
<keyword evidence="3" id="KW-1133">Transmembrane helix</keyword>
<dbReference type="InterPro" id="IPR000742">
    <property type="entry name" value="EGF"/>
</dbReference>
<reference evidence="5" key="1">
    <citation type="journal article" date="2022" name="bioRxiv">
        <title>Genomics of Preaxostyla Flagellates Illuminates Evolutionary Transitions and the Path Towards Mitochondrial Loss.</title>
        <authorList>
            <person name="Novak L.V.F."/>
            <person name="Treitli S.C."/>
            <person name="Pyrih J."/>
            <person name="Halakuc P."/>
            <person name="Pipaliya S.V."/>
            <person name="Vacek V."/>
            <person name="Brzon O."/>
            <person name="Soukal P."/>
            <person name="Eme L."/>
            <person name="Dacks J.B."/>
            <person name="Karnkowska A."/>
            <person name="Elias M."/>
            <person name="Hampl V."/>
        </authorList>
    </citation>
    <scope>NUCLEOTIDE SEQUENCE</scope>
    <source>
        <strain evidence="5">RCP-MX</strain>
    </source>
</reference>
<proteinExistence type="inferred from homology"/>
<accession>A0ABQ8UPW5</accession>
<keyword evidence="2" id="KW-0378">Hydrolase</keyword>
<sequence length="613" mass="66148">MISLPELLDGKPVKWQEPFALGRFSFLFFVLPLLSAAICPWEIKDEIDKVLASPRASTSIIPWAVTFENVTGTQTITSSGTAPLILPASNLKYLTIISTLMDFPPDWKPYHTRVLAHPSGEANSTFDDICLRGQGDPSLTSASLRSLADALVNFTAAGHTPVRITIHTPALASASLSVGEFDTLTGGQTWAWGDLASNYAGQPTLLVVDDNLITITVCSNDTAVYLCPDSPEHPTEHPVSLAGVSITPDAPEQPDLDLRYLLDPAEGEPRGWVILGRLRPNSASNPLTYGALSPHRRAADLFRARLIASGMADIPPVMLADCGTDTPAEPEWTVVGEVESAPVLQLVNHTMQESDNLYAQSFLRLLGWSAFGDRSRGLDRVQDRMATLLGRPMQDDELSIVDGNGLSRQDVLSAHLLNEILHRVALNQTLWERLFACLPVAGQSGTLTHRFRGTPLEGRLRAKTGSLIGIFTLAGYLPTPPPDQGGVGLLSFSMLLNGWPYGGTEGRNLVDKAVGLFANLSACPGRCPQDCNGRGTCRAGGFCECNLFFEGVACERPVNPGEWLHWLVVCLVATAVVLVAVVATFIGTRWWVLRKASRGSGAAFLYRSVNGSM</sequence>
<keyword evidence="6" id="KW-1185">Reference proteome</keyword>
<dbReference type="Proteomes" id="UP001141327">
    <property type="component" value="Unassembled WGS sequence"/>
</dbReference>
<name>A0ABQ8UPW5_9EUKA</name>
<dbReference type="Gene3D" id="3.50.80.20">
    <property type="entry name" value="D-Ala-D-Ala carboxypeptidase C, peptidase S13"/>
    <property type="match status" value="1"/>
</dbReference>
<evidence type="ECO:0000256" key="3">
    <source>
        <dbReference type="SAM" id="Phobius"/>
    </source>
</evidence>
<dbReference type="Pfam" id="PF02113">
    <property type="entry name" value="Peptidase_S13"/>
    <property type="match status" value="1"/>
</dbReference>
<keyword evidence="3" id="KW-0472">Membrane</keyword>
<feature type="domain" description="EGF-like" evidence="4">
    <location>
        <begin position="543"/>
        <end position="554"/>
    </location>
</feature>
<dbReference type="Gene3D" id="3.40.710.10">
    <property type="entry name" value="DD-peptidase/beta-lactamase superfamily"/>
    <property type="match status" value="1"/>
</dbReference>
<dbReference type="PANTHER" id="PTHR30023:SF0">
    <property type="entry name" value="PENICILLIN-SENSITIVE CARBOXYPEPTIDASE A"/>
    <property type="match status" value="1"/>
</dbReference>
<evidence type="ECO:0000256" key="1">
    <source>
        <dbReference type="ARBA" id="ARBA00006096"/>
    </source>
</evidence>
<keyword evidence="5" id="KW-0121">Carboxypeptidase</keyword>
<dbReference type="PANTHER" id="PTHR30023">
    <property type="entry name" value="D-ALANYL-D-ALANINE CARBOXYPEPTIDASE"/>
    <property type="match status" value="1"/>
</dbReference>
<dbReference type="NCBIfam" id="TIGR00666">
    <property type="entry name" value="PBP4"/>
    <property type="match status" value="1"/>
</dbReference>
<keyword evidence="3" id="KW-0812">Transmembrane</keyword>
<comment type="similarity">
    <text evidence="1">Belongs to the peptidase S13 family.</text>
</comment>
<evidence type="ECO:0000313" key="5">
    <source>
        <dbReference type="EMBL" id="KAJ4461215.1"/>
    </source>
</evidence>
<feature type="transmembrane region" description="Helical" evidence="3">
    <location>
        <begin position="563"/>
        <end position="588"/>
    </location>
</feature>
<gene>
    <name evidence="5" type="ORF">PAPYR_2239</name>
</gene>
<keyword evidence="5" id="KW-0645">Protease</keyword>
<comment type="caution">
    <text evidence="5">The sequence shown here is derived from an EMBL/GenBank/DDBJ whole genome shotgun (WGS) entry which is preliminary data.</text>
</comment>
<dbReference type="InterPro" id="IPR000667">
    <property type="entry name" value="Peptidase_S13"/>
</dbReference>
<evidence type="ECO:0000313" key="6">
    <source>
        <dbReference type="Proteomes" id="UP001141327"/>
    </source>
</evidence>
<dbReference type="PROSITE" id="PS00022">
    <property type="entry name" value="EGF_1"/>
    <property type="match status" value="1"/>
</dbReference>
<dbReference type="GO" id="GO:0004180">
    <property type="term" value="F:carboxypeptidase activity"/>
    <property type="evidence" value="ECO:0007669"/>
    <property type="project" value="UniProtKB-KW"/>
</dbReference>
<dbReference type="PRINTS" id="PR00922">
    <property type="entry name" value="DADACBPTASE3"/>
</dbReference>
<evidence type="ECO:0000259" key="4">
    <source>
        <dbReference type="PROSITE" id="PS00022"/>
    </source>
</evidence>
<dbReference type="SUPFAM" id="SSF56601">
    <property type="entry name" value="beta-lactamase/transpeptidase-like"/>
    <property type="match status" value="1"/>
</dbReference>
<evidence type="ECO:0000256" key="2">
    <source>
        <dbReference type="ARBA" id="ARBA00022801"/>
    </source>
</evidence>